<dbReference type="GO" id="GO:0042392">
    <property type="term" value="F:sphingosine-1-phosphate phosphatase activity"/>
    <property type="evidence" value="ECO:0007669"/>
    <property type="project" value="TreeGrafter"/>
</dbReference>
<protein>
    <submittedName>
        <fullName evidence="3">Presqualene diphosphate phosphatase</fullName>
    </submittedName>
</protein>
<sequence length="218" mass="24313">MNSPLVRGIQGALDNVDKKASYFLYSKAQKIMPRLKPYLVALEWSCNGLVWLASAIIIIVSNSEQTSMVPKLLIGLIVDVMYVATIKALARRRRPTYAYQRDQLIVASVDKHSFPSGHCSRAAYVALFTRHYFGQSSPFFTFMVSLWAGNVCASRVLLGRHHILDCVAGIVLGWFNYTIQFHSPIPVSFLGMLLIRSVFGAKAFSDPNDMDGTDAFID</sequence>
<keyword evidence="1" id="KW-0812">Transmembrane</keyword>
<dbReference type="SMART" id="SM00014">
    <property type="entry name" value="acidPPc"/>
    <property type="match status" value="1"/>
</dbReference>
<dbReference type="EMBL" id="GGYP01006994">
    <property type="protein sequence ID" value="MDE51765.1"/>
    <property type="molecule type" value="Transcribed_RNA"/>
</dbReference>
<dbReference type="AlphaFoldDB" id="A0A6G1SMP9"/>
<name>A0A6G1SMP9_9ACAR</name>
<proteinExistence type="predicted"/>
<dbReference type="SUPFAM" id="SSF48317">
    <property type="entry name" value="Acid phosphatase/Vanadium-dependent haloperoxidase"/>
    <property type="match status" value="1"/>
</dbReference>
<accession>A0A6G1SMP9</accession>
<feature type="domain" description="Phosphatidic acid phosphatase type 2/haloperoxidase" evidence="2">
    <location>
        <begin position="69"/>
        <end position="181"/>
    </location>
</feature>
<dbReference type="PANTHER" id="PTHR14969">
    <property type="entry name" value="SPHINGOSINE-1-PHOSPHATE PHOSPHOHYDROLASE"/>
    <property type="match status" value="1"/>
</dbReference>
<dbReference type="InterPro" id="IPR000326">
    <property type="entry name" value="PAP2/HPO"/>
</dbReference>
<dbReference type="Pfam" id="PF01569">
    <property type="entry name" value="PAP2"/>
    <property type="match status" value="1"/>
</dbReference>
<dbReference type="PANTHER" id="PTHR14969:SF13">
    <property type="entry name" value="AT30094P"/>
    <property type="match status" value="1"/>
</dbReference>
<reference evidence="3" key="1">
    <citation type="submission" date="2018-10" db="EMBL/GenBank/DDBJ databases">
        <title>Transcriptome assembly of Aceria tosichella (Wheat curl mite) Type 2.</title>
        <authorList>
            <person name="Scully E.D."/>
            <person name="Geib S.M."/>
            <person name="Palmer N.A."/>
            <person name="Gupta A.K."/>
            <person name="Sarath G."/>
            <person name="Tatineni S."/>
        </authorList>
    </citation>
    <scope>NUCLEOTIDE SEQUENCE</scope>
    <source>
        <strain evidence="3">LincolnNE</strain>
    </source>
</reference>
<organism evidence="3">
    <name type="scientific">Aceria tosichella</name>
    <name type="common">wheat curl mite</name>
    <dbReference type="NCBI Taxonomy" id="561515"/>
    <lineage>
        <taxon>Eukaryota</taxon>
        <taxon>Metazoa</taxon>
        <taxon>Ecdysozoa</taxon>
        <taxon>Arthropoda</taxon>
        <taxon>Chelicerata</taxon>
        <taxon>Arachnida</taxon>
        <taxon>Acari</taxon>
        <taxon>Acariformes</taxon>
        <taxon>Trombidiformes</taxon>
        <taxon>Prostigmata</taxon>
        <taxon>Eupodina</taxon>
        <taxon>Eriophyoidea</taxon>
        <taxon>Eriophyidae</taxon>
        <taxon>Eriophyinae</taxon>
        <taxon>Aceriini</taxon>
        <taxon>Aceria</taxon>
    </lineage>
</organism>
<evidence type="ECO:0000313" key="3">
    <source>
        <dbReference type="EMBL" id="MDE51765.1"/>
    </source>
</evidence>
<dbReference type="InterPro" id="IPR036938">
    <property type="entry name" value="PAP2/HPO_sf"/>
</dbReference>
<keyword evidence="1" id="KW-1133">Transmembrane helix</keyword>
<gene>
    <name evidence="3" type="primary">Ppapdc2_0</name>
    <name evidence="3" type="ORF">g.1094</name>
</gene>
<evidence type="ECO:0000256" key="1">
    <source>
        <dbReference type="SAM" id="Phobius"/>
    </source>
</evidence>
<keyword evidence="1" id="KW-0472">Membrane</keyword>
<feature type="transmembrane region" description="Helical" evidence="1">
    <location>
        <begin position="72"/>
        <end position="90"/>
    </location>
</feature>
<feature type="transmembrane region" description="Helical" evidence="1">
    <location>
        <begin position="38"/>
        <end position="60"/>
    </location>
</feature>
<dbReference type="Gene3D" id="1.20.144.10">
    <property type="entry name" value="Phosphatidic acid phosphatase type 2/haloperoxidase"/>
    <property type="match status" value="1"/>
</dbReference>
<evidence type="ECO:0000259" key="2">
    <source>
        <dbReference type="SMART" id="SM00014"/>
    </source>
</evidence>